<dbReference type="EMBL" id="CP036276">
    <property type="protein sequence ID" value="QDU45017.1"/>
    <property type="molecule type" value="Genomic_DNA"/>
</dbReference>
<reference evidence="2 3" key="1">
    <citation type="submission" date="2019-02" db="EMBL/GenBank/DDBJ databases">
        <title>Deep-cultivation of Planctomycetes and their phenomic and genomic characterization uncovers novel biology.</title>
        <authorList>
            <person name="Wiegand S."/>
            <person name="Jogler M."/>
            <person name="Boedeker C."/>
            <person name="Pinto D."/>
            <person name="Vollmers J."/>
            <person name="Rivas-Marin E."/>
            <person name="Kohn T."/>
            <person name="Peeters S.H."/>
            <person name="Heuer A."/>
            <person name="Rast P."/>
            <person name="Oberbeckmann S."/>
            <person name="Bunk B."/>
            <person name="Jeske O."/>
            <person name="Meyerdierks A."/>
            <person name="Storesund J.E."/>
            <person name="Kallscheuer N."/>
            <person name="Luecker S."/>
            <person name="Lage O.M."/>
            <person name="Pohl T."/>
            <person name="Merkel B.J."/>
            <person name="Hornburger P."/>
            <person name="Mueller R.-W."/>
            <person name="Bruemmer F."/>
            <person name="Labrenz M."/>
            <person name="Spormann A.M."/>
            <person name="Op den Camp H."/>
            <person name="Overmann J."/>
            <person name="Amann R."/>
            <person name="Jetten M.S.M."/>
            <person name="Mascher T."/>
            <person name="Medema M.H."/>
            <person name="Devos D.P."/>
            <person name="Kaster A.-K."/>
            <person name="Ovreas L."/>
            <person name="Rohde M."/>
            <person name="Galperin M.Y."/>
            <person name="Jogler C."/>
        </authorList>
    </citation>
    <scope>NUCLEOTIDE SEQUENCE [LARGE SCALE GENOMIC DNA]</scope>
    <source>
        <strain evidence="2 3">Mal52</strain>
    </source>
</reference>
<sequence length="193" mass="21805">MLWPIILPIQITFGVLLVVVVVLTACASPKSWGRIKTCSWYSTFALLAFIPSCTGIMMVVDAVRFGDFRYASFDDIPDFRSQRYMPEAATDIQIRKHANGYLARYKISADDFAVYLDELWQEHGQHPPFEPSEFAKNGDPAYPEKFDLTFGELGWAFPENATVYKSPREADGGGATYYVDITAGLVFQRTGFW</sequence>
<name>A0A517ZRA7_9PLAN</name>
<feature type="transmembrane region" description="Helical" evidence="1">
    <location>
        <begin position="38"/>
        <end position="60"/>
    </location>
</feature>
<dbReference type="AlphaFoldDB" id="A0A517ZRA7"/>
<organism evidence="2 3">
    <name type="scientific">Symmachiella dynata</name>
    <dbReference type="NCBI Taxonomy" id="2527995"/>
    <lineage>
        <taxon>Bacteria</taxon>
        <taxon>Pseudomonadati</taxon>
        <taxon>Planctomycetota</taxon>
        <taxon>Planctomycetia</taxon>
        <taxon>Planctomycetales</taxon>
        <taxon>Planctomycetaceae</taxon>
        <taxon>Symmachiella</taxon>
    </lineage>
</organism>
<accession>A0A517ZRA7</accession>
<keyword evidence="1" id="KW-1133">Transmembrane helix</keyword>
<evidence type="ECO:0000313" key="3">
    <source>
        <dbReference type="Proteomes" id="UP000319383"/>
    </source>
</evidence>
<dbReference type="KEGG" id="sdyn:Mal52_35050"/>
<keyword evidence="3" id="KW-1185">Reference proteome</keyword>
<dbReference type="Proteomes" id="UP000319383">
    <property type="component" value="Chromosome"/>
</dbReference>
<protein>
    <submittedName>
        <fullName evidence="2">Uncharacterized protein</fullName>
    </submittedName>
</protein>
<dbReference type="RefSeq" id="WP_197534255.1">
    <property type="nucleotide sequence ID" value="NZ_CP036276.1"/>
</dbReference>
<evidence type="ECO:0000256" key="1">
    <source>
        <dbReference type="SAM" id="Phobius"/>
    </source>
</evidence>
<feature type="transmembrane region" description="Helical" evidence="1">
    <location>
        <begin position="6"/>
        <end position="26"/>
    </location>
</feature>
<keyword evidence="1" id="KW-0812">Transmembrane</keyword>
<gene>
    <name evidence="2" type="ORF">Mal52_35050</name>
</gene>
<keyword evidence="1" id="KW-0472">Membrane</keyword>
<evidence type="ECO:0000313" key="2">
    <source>
        <dbReference type="EMBL" id="QDU45017.1"/>
    </source>
</evidence>
<proteinExistence type="predicted"/>